<evidence type="ECO:0000256" key="3">
    <source>
        <dbReference type="ARBA" id="ARBA00006958"/>
    </source>
</evidence>
<accession>A0A9C6WZN7</accession>
<sequence>MENPVLQVGAIALEILAEEEEEAERLMMIAAEIAAQEILQMEEDEGLEGVVWDKITININEFHAMNDECFKLHFRMSRRIFENLCRAVRQHLISKRRLIRERTPIEDIMLMVIWLLATPDSFRSISPQFGVTPGVLYYFFAYVIMSLREMSEVYMTWPTAEERATVSTAFLEATGFPGIVGCIDGTHVYITGPVQNAASYRNRYRSYSINVQAVVDNTLLVRDLVVGEVGSMHDARVFRRSALHHDLLEGTRLDPDEHLVGDGAYVLTDFMMIPFDNHGHLNHDQMNFNRRLSQARVRVENAFGRAKGKWRRLKFLHARNQAIVVDHITASFVIHNFIILGGGGEDFLIQQELGRPIGNHEVLGNEHHEPDEELAEIDDREQAAQRRGVEKRNLLVEAFAHI</sequence>
<evidence type="ECO:0000259" key="8">
    <source>
        <dbReference type="Pfam" id="PF13359"/>
    </source>
</evidence>
<dbReference type="OrthoDB" id="2668416at2759"/>
<feature type="domain" description="DDE Tnp4" evidence="8">
    <location>
        <begin position="183"/>
        <end position="336"/>
    </location>
</feature>
<dbReference type="GO" id="GO:0046872">
    <property type="term" value="F:metal ion binding"/>
    <property type="evidence" value="ECO:0007669"/>
    <property type="project" value="UniProtKB-KW"/>
</dbReference>
<dbReference type="GeneID" id="113216524"/>
<evidence type="ECO:0000313" key="9">
    <source>
        <dbReference type="Proteomes" id="UP000504606"/>
    </source>
</evidence>
<dbReference type="PANTHER" id="PTHR22930">
    <property type="match status" value="1"/>
</dbReference>
<keyword evidence="6" id="KW-0378">Hydrolase</keyword>
<comment type="similarity">
    <text evidence="3">Belongs to the HARBI1 family.</text>
</comment>
<evidence type="ECO:0000256" key="7">
    <source>
        <dbReference type="ARBA" id="ARBA00023242"/>
    </source>
</evidence>
<keyword evidence="4" id="KW-0540">Nuclease</keyword>
<keyword evidence="9" id="KW-1185">Reference proteome</keyword>
<evidence type="ECO:0000256" key="5">
    <source>
        <dbReference type="ARBA" id="ARBA00022723"/>
    </source>
</evidence>
<proteinExistence type="inferred from homology"/>
<comment type="subcellular location">
    <subcellularLocation>
        <location evidence="2">Nucleus</location>
    </subcellularLocation>
</comment>
<dbReference type="Proteomes" id="UP000504606">
    <property type="component" value="Unplaced"/>
</dbReference>
<evidence type="ECO:0000256" key="4">
    <source>
        <dbReference type="ARBA" id="ARBA00022722"/>
    </source>
</evidence>
<dbReference type="GO" id="GO:0005634">
    <property type="term" value="C:nucleus"/>
    <property type="evidence" value="ECO:0007669"/>
    <property type="project" value="UniProtKB-SubCell"/>
</dbReference>
<dbReference type="Pfam" id="PF13359">
    <property type="entry name" value="DDE_Tnp_4"/>
    <property type="match status" value="1"/>
</dbReference>
<dbReference type="InterPro" id="IPR027806">
    <property type="entry name" value="HARBI1_dom"/>
</dbReference>
<evidence type="ECO:0000256" key="2">
    <source>
        <dbReference type="ARBA" id="ARBA00004123"/>
    </source>
</evidence>
<comment type="cofactor">
    <cofactor evidence="1">
        <name>a divalent metal cation</name>
        <dbReference type="ChEBI" id="CHEBI:60240"/>
    </cofactor>
</comment>
<reference evidence="10" key="1">
    <citation type="submission" date="2025-08" db="UniProtKB">
        <authorList>
            <consortium name="RefSeq"/>
        </authorList>
    </citation>
    <scope>IDENTIFICATION</scope>
    <source>
        <tissue evidence="10">Whole organism</tissue>
    </source>
</reference>
<dbReference type="GO" id="GO:0016787">
    <property type="term" value="F:hydrolase activity"/>
    <property type="evidence" value="ECO:0007669"/>
    <property type="project" value="UniProtKB-KW"/>
</dbReference>
<evidence type="ECO:0000256" key="1">
    <source>
        <dbReference type="ARBA" id="ARBA00001968"/>
    </source>
</evidence>
<evidence type="ECO:0000313" key="10">
    <source>
        <dbReference type="RefSeq" id="XP_052125210.1"/>
    </source>
</evidence>
<dbReference type="GO" id="GO:0004518">
    <property type="term" value="F:nuclease activity"/>
    <property type="evidence" value="ECO:0007669"/>
    <property type="project" value="UniProtKB-KW"/>
</dbReference>
<gene>
    <name evidence="10" type="primary">LOC113216524</name>
</gene>
<protein>
    <submittedName>
        <fullName evidence="10">Uncharacterized protein LOC113216524</fullName>
    </submittedName>
</protein>
<dbReference type="KEGG" id="foc:113216524"/>
<keyword evidence="5" id="KW-0479">Metal-binding</keyword>
<organism evidence="9 10">
    <name type="scientific">Frankliniella occidentalis</name>
    <name type="common">Western flower thrips</name>
    <name type="synonym">Euthrips occidentalis</name>
    <dbReference type="NCBI Taxonomy" id="133901"/>
    <lineage>
        <taxon>Eukaryota</taxon>
        <taxon>Metazoa</taxon>
        <taxon>Ecdysozoa</taxon>
        <taxon>Arthropoda</taxon>
        <taxon>Hexapoda</taxon>
        <taxon>Insecta</taxon>
        <taxon>Pterygota</taxon>
        <taxon>Neoptera</taxon>
        <taxon>Paraneoptera</taxon>
        <taxon>Thysanoptera</taxon>
        <taxon>Terebrantia</taxon>
        <taxon>Thripoidea</taxon>
        <taxon>Thripidae</taxon>
        <taxon>Frankliniella</taxon>
    </lineage>
</organism>
<dbReference type="RefSeq" id="XP_052125210.1">
    <property type="nucleotide sequence ID" value="XM_052269250.1"/>
</dbReference>
<dbReference type="AlphaFoldDB" id="A0A9C6WZN7"/>
<keyword evidence="7" id="KW-0539">Nucleus</keyword>
<name>A0A9C6WZN7_FRAOC</name>
<evidence type="ECO:0000256" key="6">
    <source>
        <dbReference type="ARBA" id="ARBA00022801"/>
    </source>
</evidence>
<dbReference type="InterPro" id="IPR045249">
    <property type="entry name" value="HARBI1-like"/>
</dbReference>
<dbReference type="PANTHER" id="PTHR22930:SF85">
    <property type="entry name" value="GH03217P-RELATED"/>
    <property type="match status" value="1"/>
</dbReference>